<feature type="compositionally biased region" description="Polar residues" evidence="1">
    <location>
        <begin position="533"/>
        <end position="561"/>
    </location>
</feature>
<dbReference type="VEuPathDB" id="CryptoDB:Cvel_24672"/>
<feature type="region of interest" description="Disordered" evidence="1">
    <location>
        <begin position="775"/>
        <end position="804"/>
    </location>
</feature>
<gene>
    <name evidence="3" type="ORF">Cvel_24672.t1.CR1</name>
</gene>
<dbReference type="EMBL" id="CDMZ01001877">
    <property type="protein sequence ID" value="CUC09867.1"/>
    <property type="molecule type" value="Genomic_DNA"/>
</dbReference>
<evidence type="ECO:0000256" key="2">
    <source>
        <dbReference type="SAM" id="Phobius"/>
    </source>
</evidence>
<feature type="compositionally biased region" description="Low complexity" evidence="1">
    <location>
        <begin position="965"/>
        <end position="988"/>
    </location>
</feature>
<feature type="region of interest" description="Disordered" evidence="1">
    <location>
        <begin position="916"/>
        <end position="1063"/>
    </location>
</feature>
<accession>A0A0K6S885</accession>
<feature type="transmembrane region" description="Helical" evidence="2">
    <location>
        <begin position="93"/>
        <end position="112"/>
    </location>
</feature>
<feature type="compositionally biased region" description="Low complexity" evidence="1">
    <location>
        <begin position="1052"/>
        <end position="1063"/>
    </location>
</feature>
<feature type="region of interest" description="Disordered" evidence="1">
    <location>
        <begin position="585"/>
        <end position="628"/>
    </location>
</feature>
<keyword evidence="2" id="KW-0472">Membrane</keyword>
<proteinExistence type="predicted"/>
<reference evidence="3" key="1">
    <citation type="submission" date="2014-11" db="EMBL/GenBank/DDBJ databases">
        <title>Molecular phylogeny of cliff fern family Woodsiaceae with morphological implications.</title>
        <authorList>
            <person name="Shao Y.-Z."/>
            <person name="Wei R."/>
            <person name="Zhang X.-C."/>
        </authorList>
    </citation>
    <scope>NUCLEOTIDE SEQUENCE</scope>
</reference>
<feature type="compositionally biased region" description="Basic and acidic residues" evidence="1">
    <location>
        <begin position="724"/>
        <end position="748"/>
    </location>
</feature>
<dbReference type="AlphaFoldDB" id="A0A0K6S885"/>
<protein>
    <submittedName>
        <fullName evidence="3">Uncharacterized protein</fullName>
    </submittedName>
</protein>
<organism evidence="3">
    <name type="scientific">Chromera velia CCMP2878</name>
    <dbReference type="NCBI Taxonomy" id="1169474"/>
    <lineage>
        <taxon>Eukaryota</taxon>
        <taxon>Sar</taxon>
        <taxon>Alveolata</taxon>
        <taxon>Colpodellida</taxon>
        <taxon>Chromeraceae</taxon>
        <taxon>Chromera</taxon>
    </lineage>
</organism>
<feature type="compositionally biased region" description="Polar residues" evidence="1">
    <location>
        <begin position="851"/>
        <end position="860"/>
    </location>
</feature>
<feature type="region of interest" description="Disordered" evidence="1">
    <location>
        <begin position="841"/>
        <end position="860"/>
    </location>
</feature>
<feature type="region of interest" description="Disordered" evidence="1">
    <location>
        <begin position="227"/>
        <end position="302"/>
    </location>
</feature>
<feature type="compositionally biased region" description="Basic and acidic residues" evidence="1">
    <location>
        <begin position="783"/>
        <end position="793"/>
    </location>
</feature>
<keyword evidence="2" id="KW-0812">Transmembrane</keyword>
<feature type="region of interest" description="Disordered" evidence="1">
    <location>
        <begin position="1137"/>
        <end position="1158"/>
    </location>
</feature>
<keyword evidence="2" id="KW-1133">Transmembrane helix</keyword>
<feature type="region of interest" description="Disordered" evidence="1">
    <location>
        <begin position="694"/>
        <end position="762"/>
    </location>
</feature>
<name>A0A0K6S885_9ALVE</name>
<feature type="compositionally biased region" description="Basic and acidic residues" evidence="1">
    <location>
        <begin position="989"/>
        <end position="1009"/>
    </location>
</feature>
<feature type="compositionally biased region" description="Polar residues" evidence="1">
    <location>
        <begin position="610"/>
        <end position="628"/>
    </location>
</feature>
<feature type="region of interest" description="Disordered" evidence="1">
    <location>
        <begin position="139"/>
        <end position="173"/>
    </location>
</feature>
<evidence type="ECO:0000256" key="1">
    <source>
        <dbReference type="SAM" id="MobiDB-lite"/>
    </source>
</evidence>
<feature type="region of interest" description="Disordered" evidence="1">
    <location>
        <begin position="395"/>
        <end position="414"/>
    </location>
</feature>
<feature type="region of interest" description="Disordered" evidence="1">
    <location>
        <begin position="522"/>
        <end position="561"/>
    </location>
</feature>
<feature type="region of interest" description="Disordered" evidence="1">
    <location>
        <begin position="186"/>
        <end position="212"/>
    </location>
</feature>
<feature type="compositionally biased region" description="Basic and acidic residues" evidence="1">
    <location>
        <begin position="258"/>
        <end position="279"/>
    </location>
</feature>
<evidence type="ECO:0000313" key="3">
    <source>
        <dbReference type="EMBL" id="CUC09867.1"/>
    </source>
</evidence>
<feature type="region of interest" description="Disordered" evidence="1">
    <location>
        <begin position="321"/>
        <end position="345"/>
    </location>
</feature>
<feature type="compositionally biased region" description="Basic and acidic residues" evidence="1">
    <location>
        <begin position="588"/>
        <end position="605"/>
    </location>
</feature>
<sequence>MPRQKRKTTAVVTPLGGCEDTFLGIDDNTFLHVGAQLPLLAVAFMCASMRSTEDCMQVQRAAQRLICLRVGVLGCREKWEGREEMEERVDYRALFLIFSFFMAVLIWMAFLARCFVRSFKKGEKAGLFSFLNRGPEGREHLPEAECNTAQSDRECPLSPQPTHPSDLRPPLRPPLALLVEPQALHAAPPPSEVPETPSTPLSAPSEMRDEETPAAEMNMSLKNTFFTFRPPREEGGGNTLRPRTSQSLPPLHLCTSSDEIKAHENQKPSHETQPVEHEQPGTSSKSRPHEEPAAPASRFGDAATQTECLRDTASEEFHKVALTDNQQPQDGRGDSRVEVAPPESTESLRLKVQRLEERNKFLEDIMTVRDEGEESFVSLLCEQLETAQQLLTDQRERIESTEESCSASPPQDPQDTLLVAYRKSIGSLKSQLDSANSANAELRRLVRSLTSPANALALRVLSLSEELEEVKARLEENRGQHRDEKGRFPVTPLVRPECNQRASSSVISQRHPNKGNYCLLSRPLPNLRPSEEPPQTQNLPILSRTSAPSTNSNLSAAASPQVLQSKFKIRPTRLYSLYLSRGGARFRKGGERGMEKEKEREREESDSFGFISNESIPPAAATQSVKRSSTLSISVGRDSLEISDPEGDLGVPPISVRTTEASDKAIGMCVREEEKQREGNAKFGLKVETIENGAAPLDEAPAVSGYETNTGALPAKGTSLMQRADMRRDKRVQDKRKQSLKRDEDRRKVGGSPDAVLSPNIGSAWDHFNRMLQAEKRRGKRSVPREGRRDGPRKPPSSDLPTLSVPLESVEIAEANLSSESPSSFHTLDAPVPLSVCTCPSPPPNPKMPPQTLSHESASASERRVLSIQVGNACLTETVTAVPPDCAGIGGSPFVSAGIGGSLFVSACVRLTSESDKDNVGVERGLQTRSAQSERAESVTEGPEGGSSEAAPSLSVIPTPPNDAAASDGSSHVSESVSSSCRGASATGERGEGKEEREREREERGRESSENSVSEEGRTNPVETASVVVPQSCERNGKEKDRCTVTSSSATESLPSVRESSSLSMTVWGETLEIPDIEVLDPPSVSVLPCVAFRPSVPVLPSLSFQRTDLSREEDDLWNEEADCETVDLFEDEEKEEVRGEGFSAHARGGSGLDGEPVRQDDHALPTVRMPQELWAETKRAWRAPVNLQHVHAGQKAPRQQAMSICPSAALQAELPVGQSTQRDFSSRWARSAVWNPQSLLRPLMCGSFSLSCFWGVRGREGRYRGGRGEE</sequence>